<dbReference type="EMBL" id="AUPC02000033">
    <property type="protein sequence ID" value="POG78407.1"/>
    <property type="molecule type" value="Genomic_DNA"/>
</dbReference>
<sequence length="73" mass="8615">MRIRRLSKALNTNNMDFIKFVDEIFNYDSSKRLSPTEALCHTFLAPLFPFTLFYTNHTINSFLKRSSMYQGLT</sequence>
<accession>A0A2P4QL84</accession>
<dbReference type="AlphaFoldDB" id="A0A2P4QL84"/>
<evidence type="ECO:0000313" key="1">
    <source>
        <dbReference type="EMBL" id="POG78407.1"/>
    </source>
</evidence>
<dbReference type="VEuPathDB" id="FungiDB:RhiirFUN_000565"/>
<dbReference type="Proteomes" id="UP000018888">
    <property type="component" value="Unassembled WGS sequence"/>
</dbReference>
<name>A0A2P4QL84_RHIID</name>
<organism evidence="1 2">
    <name type="scientific">Rhizophagus irregularis (strain DAOM 181602 / DAOM 197198 / MUCL 43194)</name>
    <name type="common">Arbuscular mycorrhizal fungus</name>
    <name type="synonym">Glomus intraradices</name>
    <dbReference type="NCBI Taxonomy" id="747089"/>
    <lineage>
        <taxon>Eukaryota</taxon>
        <taxon>Fungi</taxon>
        <taxon>Fungi incertae sedis</taxon>
        <taxon>Mucoromycota</taxon>
        <taxon>Glomeromycotina</taxon>
        <taxon>Glomeromycetes</taxon>
        <taxon>Glomerales</taxon>
        <taxon>Glomeraceae</taxon>
        <taxon>Rhizophagus</taxon>
    </lineage>
</organism>
<reference evidence="1 2" key="2">
    <citation type="journal article" date="2018" name="New Phytol.">
        <title>High intraspecific genome diversity in the model arbuscular mycorrhizal symbiont Rhizophagus irregularis.</title>
        <authorList>
            <person name="Chen E.C.H."/>
            <person name="Morin E."/>
            <person name="Beaudet D."/>
            <person name="Noel J."/>
            <person name="Yildirir G."/>
            <person name="Ndikumana S."/>
            <person name="Charron P."/>
            <person name="St-Onge C."/>
            <person name="Giorgi J."/>
            <person name="Kruger M."/>
            <person name="Marton T."/>
            <person name="Ropars J."/>
            <person name="Grigoriev I.V."/>
            <person name="Hainaut M."/>
            <person name="Henrissat B."/>
            <person name="Roux C."/>
            <person name="Martin F."/>
            <person name="Corradi N."/>
        </authorList>
    </citation>
    <scope>NUCLEOTIDE SEQUENCE [LARGE SCALE GENOMIC DNA]</scope>
    <source>
        <strain evidence="1 2">DAOM 197198</strain>
    </source>
</reference>
<keyword evidence="2" id="KW-1185">Reference proteome</keyword>
<evidence type="ECO:0000313" key="2">
    <source>
        <dbReference type="Proteomes" id="UP000018888"/>
    </source>
</evidence>
<gene>
    <name evidence="1" type="ORF">GLOIN_2v1539277</name>
</gene>
<reference evidence="1 2" key="1">
    <citation type="journal article" date="2013" name="Proc. Natl. Acad. Sci. U.S.A.">
        <title>Genome of an arbuscular mycorrhizal fungus provides insight into the oldest plant symbiosis.</title>
        <authorList>
            <person name="Tisserant E."/>
            <person name="Malbreil M."/>
            <person name="Kuo A."/>
            <person name="Kohler A."/>
            <person name="Symeonidi A."/>
            <person name="Balestrini R."/>
            <person name="Charron P."/>
            <person name="Duensing N."/>
            <person name="Frei Dit Frey N."/>
            <person name="Gianinazzi-Pearson V."/>
            <person name="Gilbert L.B."/>
            <person name="Handa Y."/>
            <person name="Herr J.R."/>
            <person name="Hijri M."/>
            <person name="Koul R."/>
            <person name="Kawaguchi M."/>
            <person name="Krajinski F."/>
            <person name="Lammers P.J."/>
            <person name="Masclaux F.G."/>
            <person name="Murat C."/>
            <person name="Morin E."/>
            <person name="Ndikumana S."/>
            <person name="Pagni M."/>
            <person name="Petitpierre D."/>
            <person name="Requena N."/>
            <person name="Rosikiewicz P."/>
            <person name="Riley R."/>
            <person name="Saito K."/>
            <person name="San Clemente H."/>
            <person name="Shapiro H."/>
            <person name="van Tuinen D."/>
            <person name="Becard G."/>
            <person name="Bonfante P."/>
            <person name="Paszkowski U."/>
            <person name="Shachar-Hill Y.Y."/>
            <person name="Tuskan G.A."/>
            <person name="Young P.W."/>
            <person name="Sanders I.R."/>
            <person name="Henrissat B."/>
            <person name="Rensing S.A."/>
            <person name="Grigoriev I.V."/>
            <person name="Corradi N."/>
            <person name="Roux C."/>
            <person name="Martin F."/>
        </authorList>
    </citation>
    <scope>NUCLEOTIDE SEQUENCE [LARGE SCALE GENOMIC DNA]</scope>
    <source>
        <strain evidence="1 2">DAOM 197198</strain>
    </source>
</reference>
<protein>
    <submittedName>
        <fullName evidence="1">Uncharacterized protein</fullName>
    </submittedName>
</protein>
<proteinExistence type="predicted"/>
<comment type="caution">
    <text evidence="1">The sequence shown here is derived from an EMBL/GenBank/DDBJ whole genome shotgun (WGS) entry which is preliminary data.</text>
</comment>